<keyword evidence="3" id="KW-0052">Apoplast</keyword>
<accession>V7CF84</accession>
<sequence length="97" mass="10447">MARNKFIFTMIFFSLIIFCQRFHSTEGRHLKHNNQVHSDVHGGISATNAATLKNVAPLTPSTMVGATLAAPPPGRGVEDFRPTTPGHSPGVGHSVRT</sequence>
<feature type="signal peptide" evidence="9">
    <location>
        <begin position="1"/>
        <end position="27"/>
    </location>
</feature>
<dbReference type="GO" id="GO:0048046">
    <property type="term" value="C:apoplast"/>
    <property type="evidence" value="ECO:0007669"/>
    <property type="project" value="UniProtKB-SubCell"/>
</dbReference>
<dbReference type="PANTHER" id="PTHR33348">
    <property type="entry name" value="PRECURSOR OF CEP5"/>
    <property type="match status" value="1"/>
</dbReference>
<dbReference type="GO" id="GO:2000280">
    <property type="term" value="P:regulation of root development"/>
    <property type="evidence" value="ECO:0007669"/>
    <property type="project" value="TreeGrafter"/>
</dbReference>
<feature type="region of interest" description="Disordered" evidence="8">
    <location>
        <begin position="63"/>
        <end position="97"/>
    </location>
</feature>
<keyword evidence="5" id="KW-0372">Hormone</keyword>
<protein>
    <recommendedName>
        <fullName evidence="12">Encoded peptide</fullName>
    </recommendedName>
</protein>
<evidence type="ECO:0000256" key="2">
    <source>
        <dbReference type="ARBA" id="ARBA00008963"/>
    </source>
</evidence>
<dbReference type="InterPro" id="IPR033250">
    <property type="entry name" value="CEP"/>
</dbReference>
<organism evidence="10 11">
    <name type="scientific">Phaseolus vulgaris</name>
    <name type="common">Kidney bean</name>
    <name type="synonym">French bean</name>
    <dbReference type="NCBI Taxonomy" id="3885"/>
    <lineage>
        <taxon>Eukaryota</taxon>
        <taxon>Viridiplantae</taxon>
        <taxon>Streptophyta</taxon>
        <taxon>Embryophyta</taxon>
        <taxon>Tracheophyta</taxon>
        <taxon>Spermatophyta</taxon>
        <taxon>Magnoliopsida</taxon>
        <taxon>eudicotyledons</taxon>
        <taxon>Gunneridae</taxon>
        <taxon>Pentapetalae</taxon>
        <taxon>rosids</taxon>
        <taxon>fabids</taxon>
        <taxon>Fabales</taxon>
        <taxon>Fabaceae</taxon>
        <taxon>Papilionoideae</taxon>
        <taxon>50 kb inversion clade</taxon>
        <taxon>NPAAA clade</taxon>
        <taxon>indigoferoid/millettioid clade</taxon>
        <taxon>Phaseoleae</taxon>
        <taxon>Phaseolus</taxon>
    </lineage>
</organism>
<name>V7CF84_PHAVU</name>
<dbReference type="GO" id="GO:0005179">
    <property type="term" value="F:hormone activity"/>
    <property type="evidence" value="ECO:0007669"/>
    <property type="project" value="UniProtKB-KW"/>
</dbReference>
<comment type="subcellular location">
    <subcellularLocation>
        <location evidence="1">Secreted</location>
        <location evidence="1">Extracellular space</location>
        <location evidence="1">Apoplast</location>
    </subcellularLocation>
</comment>
<dbReference type="GO" id="GO:0048364">
    <property type="term" value="P:root development"/>
    <property type="evidence" value="ECO:0007669"/>
    <property type="project" value="InterPro"/>
</dbReference>
<dbReference type="OMA" id="VEDFRPM"/>
<evidence type="ECO:0000256" key="9">
    <source>
        <dbReference type="SAM" id="SignalP"/>
    </source>
</evidence>
<comment type="similarity">
    <text evidence="2">Belongs to the C-terminally encoded plant signaling peptide (CEP) family.</text>
</comment>
<evidence type="ECO:0000256" key="1">
    <source>
        <dbReference type="ARBA" id="ARBA00004271"/>
    </source>
</evidence>
<evidence type="ECO:0000256" key="4">
    <source>
        <dbReference type="ARBA" id="ARBA00022525"/>
    </source>
</evidence>
<dbReference type="Gramene" id="ESW27935">
    <property type="protein sequence ID" value="ESW27935"/>
    <property type="gene ID" value="PHAVU_003G245400g"/>
</dbReference>
<evidence type="ECO:0000256" key="6">
    <source>
        <dbReference type="ARBA" id="ARBA00022729"/>
    </source>
</evidence>
<keyword evidence="7" id="KW-0379">Hydroxylation</keyword>
<dbReference type="STRING" id="3885.V7CF84"/>
<keyword evidence="4" id="KW-0964">Secreted</keyword>
<evidence type="ECO:0000256" key="3">
    <source>
        <dbReference type="ARBA" id="ARBA00022523"/>
    </source>
</evidence>
<dbReference type="OrthoDB" id="1414493at2759"/>
<dbReference type="PANTHER" id="PTHR33348:SF3">
    <property type="entry name" value="PRECURSOR OF CEP1"/>
    <property type="match status" value="1"/>
</dbReference>
<evidence type="ECO:0000313" key="11">
    <source>
        <dbReference type="Proteomes" id="UP000000226"/>
    </source>
</evidence>
<dbReference type="GO" id="GO:0006995">
    <property type="term" value="P:cellular response to nitrogen starvation"/>
    <property type="evidence" value="ECO:0007669"/>
    <property type="project" value="UniProtKB-ARBA"/>
</dbReference>
<dbReference type="EMBL" id="CM002290">
    <property type="protein sequence ID" value="ESW27935.1"/>
    <property type="molecule type" value="Genomic_DNA"/>
</dbReference>
<keyword evidence="11" id="KW-1185">Reference proteome</keyword>
<evidence type="ECO:0000256" key="8">
    <source>
        <dbReference type="SAM" id="MobiDB-lite"/>
    </source>
</evidence>
<gene>
    <name evidence="10" type="ORF">PHAVU_003G245400g</name>
</gene>
<keyword evidence="6 9" id="KW-0732">Signal</keyword>
<dbReference type="Proteomes" id="UP000000226">
    <property type="component" value="Chromosome 3"/>
</dbReference>
<evidence type="ECO:0000256" key="7">
    <source>
        <dbReference type="ARBA" id="ARBA00023278"/>
    </source>
</evidence>
<dbReference type="AlphaFoldDB" id="V7CF84"/>
<feature type="chain" id="PRO_5004755739" description="Encoded peptide" evidence="9">
    <location>
        <begin position="28"/>
        <end position="97"/>
    </location>
</feature>
<evidence type="ECO:0000313" key="10">
    <source>
        <dbReference type="EMBL" id="ESW27935.1"/>
    </source>
</evidence>
<evidence type="ECO:0008006" key="12">
    <source>
        <dbReference type="Google" id="ProtNLM"/>
    </source>
</evidence>
<dbReference type="GO" id="GO:1901371">
    <property type="term" value="P:regulation of leaf morphogenesis"/>
    <property type="evidence" value="ECO:0007669"/>
    <property type="project" value="TreeGrafter"/>
</dbReference>
<dbReference type="GO" id="GO:1902025">
    <property type="term" value="P:nitrate import"/>
    <property type="evidence" value="ECO:0007669"/>
    <property type="project" value="TreeGrafter"/>
</dbReference>
<evidence type="ECO:0000256" key="5">
    <source>
        <dbReference type="ARBA" id="ARBA00022702"/>
    </source>
</evidence>
<proteinExistence type="inferred from homology"/>
<reference evidence="11" key="1">
    <citation type="journal article" date="2014" name="Nat. Genet.">
        <title>A reference genome for common bean and genome-wide analysis of dual domestications.</title>
        <authorList>
            <person name="Schmutz J."/>
            <person name="McClean P.E."/>
            <person name="Mamidi S."/>
            <person name="Wu G.A."/>
            <person name="Cannon S.B."/>
            <person name="Grimwood J."/>
            <person name="Jenkins J."/>
            <person name="Shu S."/>
            <person name="Song Q."/>
            <person name="Chavarro C."/>
            <person name="Torres-Torres M."/>
            <person name="Geffroy V."/>
            <person name="Moghaddam S.M."/>
            <person name="Gao D."/>
            <person name="Abernathy B."/>
            <person name="Barry K."/>
            <person name="Blair M."/>
            <person name="Brick M.A."/>
            <person name="Chovatia M."/>
            <person name="Gepts P."/>
            <person name="Goodstein D.M."/>
            <person name="Gonzales M."/>
            <person name="Hellsten U."/>
            <person name="Hyten D.L."/>
            <person name="Jia G."/>
            <person name="Kelly J.D."/>
            <person name="Kudrna D."/>
            <person name="Lee R."/>
            <person name="Richard M.M."/>
            <person name="Miklas P.N."/>
            <person name="Osorno J.M."/>
            <person name="Rodrigues J."/>
            <person name="Thareau V."/>
            <person name="Urrea C.A."/>
            <person name="Wang M."/>
            <person name="Yu Y."/>
            <person name="Zhang M."/>
            <person name="Wing R.A."/>
            <person name="Cregan P.B."/>
            <person name="Rokhsar D.S."/>
            <person name="Jackson S.A."/>
        </authorList>
    </citation>
    <scope>NUCLEOTIDE SEQUENCE [LARGE SCALE GENOMIC DNA]</scope>
    <source>
        <strain evidence="11">cv. G19833</strain>
    </source>
</reference>